<evidence type="ECO:0000313" key="5">
    <source>
        <dbReference type="EMBL" id="RPB20849.1"/>
    </source>
</evidence>
<feature type="region of interest" description="Disordered" evidence="3">
    <location>
        <begin position="1"/>
        <end position="34"/>
    </location>
</feature>
<feature type="domain" description="Zn(2)-C6 fungal-type" evidence="4">
    <location>
        <begin position="46"/>
        <end position="78"/>
    </location>
</feature>
<evidence type="ECO:0000256" key="2">
    <source>
        <dbReference type="ARBA" id="ARBA00023242"/>
    </source>
</evidence>
<dbReference type="Pfam" id="PF00172">
    <property type="entry name" value="Zn_clus"/>
    <property type="match status" value="1"/>
</dbReference>
<dbReference type="Proteomes" id="UP000267821">
    <property type="component" value="Unassembled WGS sequence"/>
</dbReference>
<keyword evidence="1" id="KW-0479">Metal-binding</keyword>
<dbReference type="PROSITE" id="PS50048">
    <property type="entry name" value="ZN2_CY6_FUNGAL_2"/>
    <property type="match status" value="1"/>
</dbReference>
<dbReference type="CDD" id="cd12148">
    <property type="entry name" value="fungal_TF_MHR"/>
    <property type="match status" value="1"/>
</dbReference>
<dbReference type="PANTHER" id="PTHR47425">
    <property type="entry name" value="FARB-RELATED"/>
    <property type="match status" value="1"/>
</dbReference>
<dbReference type="GO" id="GO:0003677">
    <property type="term" value="F:DNA binding"/>
    <property type="evidence" value="ECO:0007669"/>
    <property type="project" value="InterPro"/>
</dbReference>
<dbReference type="InParanoid" id="A0A3N4LH87"/>
<dbReference type="AlphaFoldDB" id="A0A3N4LH87"/>
<organism evidence="5 6">
    <name type="scientific">Terfezia boudieri ATCC MYA-4762</name>
    <dbReference type="NCBI Taxonomy" id="1051890"/>
    <lineage>
        <taxon>Eukaryota</taxon>
        <taxon>Fungi</taxon>
        <taxon>Dikarya</taxon>
        <taxon>Ascomycota</taxon>
        <taxon>Pezizomycotina</taxon>
        <taxon>Pezizomycetes</taxon>
        <taxon>Pezizales</taxon>
        <taxon>Pezizaceae</taxon>
        <taxon>Terfezia</taxon>
    </lineage>
</organism>
<dbReference type="SMART" id="SM00066">
    <property type="entry name" value="GAL4"/>
    <property type="match status" value="1"/>
</dbReference>
<dbReference type="PANTHER" id="PTHR47425:SF2">
    <property type="entry name" value="FARB-RELATED"/>
    <property type="match status" value="1"/>
</dbReference>
<name>A0A3N4LH87_9PEZI</name>
<dbReference type="GO" id="GO:0006351">
    <property type="term" value="P:DNA-templated transcription"/>
    <property type="evidence" value="ECO:0007669"/>
    <property type="project" value="InterPro"/>
</dbReference>
<dbReference type="Gene3D" id="4.10.240.10">
    <property type="entry name" value="Zn(2)-C6 fungal-type DNA-binding domain"/>
    <property type="match status" value="1"/>
</dbReference>
<dbReference type="EMBL" id="ML121567">
    <property type="protein sequence ID" value="RPB20849.1"/>
    <property type="molecule type" value="Genomic_DNA"/>
</dbReference>
<dbReference type="OrthoDB" id="4451586at2759"/>
<dbReference type="InterPro" id="IPR036864">
    <property type="entry name" value="Zn2-C6_fun-type_DNA-bd_sf"/>
</dbReference>
<reference evidence="5 6" key="1">
    <citation type="journal article" date="2018" name="Nat. Ecol. Evol.">
        <title>Pezizomycetes genomes reveal the molecular basis of ectomycorrhizal truffle lifestyle.</title>
        <authorList>
            <person name="Murat C."/>
            <person name="Payen T."/>
            <person name="Noel B."/>
            <person name="Kuo A."/>
            <person name="Morin E."/>
            <person name="Chen J."/>
            <person name="Kohler A."/>
            <person name="Krizsan K."/>
            <person name="Balestrini R."/>
            <person name="Da Silva C."/>
            <person name="Montanini B."/>
            <person name="Hainaut M."/>
            <person name="Levati E."/>
            <person name="Barry K.W."/>
            <person name="Belfiori B."/>
            <person name="Cichocki N."/>
            <person name="Clum A."/>
            <person name="Dockter R.B."/>
            <person name="Fauchery L."/>
            <person name="Guy J."/>
            <person name="Iotti M."/>
            <person name="Le Tacon F."/>
            <person name="Lindquist E.A."/>
            <person name="Lipzen A."/>
            <person name="Malagnac F."/>
            <person name="Mello A."/>
            <person name="Molinier V."/>
            <person name="Miyauchi S."/>
            <person name="Poulain J."/>
            <person name="Riccioni C."/>
            <person name="Rubini A."/>
            <person name="Sitrit Y."/>
            <person name="Splivallo R."/>
            <person name="Traeger S."/>
            <person name="Wang M."/>
            <person name="Zifcakova L."/>
            <person name="Wipf D."/>
            <person name="Zambonelli A."/>
            <person name="Paolocci F."/>
            <person name="Nowrousian M."/>
            <person name="Ottonello S."/>
            <person name="Baldrian P."/>
            <person name="Spatafora J.W."/>
            <person name="Henrissat B."/>
            <person name="Nagy L.G."/>
            <person name="Aury J.M."/>
            <person name="Wincker P."/>
            <person name="Grigoriev I.V."/>
            <person name="Bonfante P."/>
            <person name="Martin F.M."/>
        </authorList>
    </citation>
    <scope>NUCLEOTIDE SEQUENCE [LARGE SCALE GENOMIC DNA]</scope>
    <source>
        <strain evidence="5 6">ATCC MYA-4762</strain>
    </source>
</reference>
<dbReference type="Pfam" id="PF04082">
    <property type="entry name" value="Fungal_trans"/>
    <property type="match status" value="1"/>
</dbReference>
<dbReference type="InterPro" id="IPR007219">
    <property type="entry name" value="XnlR_reg_dom"/>
</dbReference>
<evidence type="ECO:0000256" key="3">
    <source>
        <dbReference type="SAM" id="MobiDB-lite"/>
    </source>
</evidence>
<dbReference type="GO" id="GO:0000981">
    <property type="term" value="F:DNA-binding transcription factor activity, RNA polymerase II-specific"/>
    <property type="evidence" value="ECO:0007669"/>
    <property type="project" value="InterPro"/>
</dbReference>
<gene>
    <name evidence="5" type="ORF">L211DRAFT_870407</name>
</gene>
<accession>A0A3N4LH87</accession>
<dbReference type="GO" id="GO:0008270">
    <property type="term" value="F:zinc ion binding"/>
    <property type="evidence" value="ECO:0007669"/>
    <property type="project" value="InterPro"/>
</dbReference>
<keyword evidence="6" id="KW-1185">Reference proteome</keyword>
<feature type="region of interest" description="Disordered" evidence="3">
    <location>
        <begin position="89"/>
        <end position="126"/>
    </location>
</feature>
<dbReference type="InterPro" id="IPR052761">
    <property type="entry name" value="Fungal_Detox/Toxin_TFs"/>
</dbReference>
<evidence type="ECO:0000313" key="6">
    <source>
        <dbReference type="Proteomes" id="UP000267821"/>
    </source>
</evidence>
<dbReference type="InterPro" id="IPR001138">
    <property type="entry name" value="Zn2Cys6_DnaBD"/>
</dbReference>
<keyword evidence="2" id="KW-0539">Nucleus</keyword>
<feature type="compositionally biased region" description="Polar residues" evidence="3">
    <location>
        <begin position="24"/>
        <end position="34"/>
    </location>
</feature>
<dbReference type="SMART" id="SM00906">
    <property type="entry name" value="Fungal_trans"/>
    <property type="match status" value="1"/>
</dbReference>
<sequence length="927" mass="103144">MAETSTWTSSLETPAASAAGVKRSATTAGNAQSTSFRAVKRRASKACQCCRARKVRCNVVEHGAPCTNCRLDEVECIITESKRRKKFWGAKIDQQKDSNGEGQARNQAGGQDSIAMGGTLSTSPEVLTSDNERLDCGSYDPHFLYQQAQSHLGEERPSYATSGASIPSLSYSSTPASSASSFPHVPHRSRAPHFIKPTPARIPIEDLEFLAKKGALQLPEENLRNELLKAHFKFVHPFMPLLDRKEFMEITMGLDNSGRKIGLLLFQAVMFTGSAFIDLDLLRAAGYPTRKAARKDFYTKARLLYDFDHEPDRMLLVQALLLMTYWYETPDDQKDTWHWMGVAISLSHTIGLHRNPDKSIALDEKGKKLWKRVWWSCVMRDKLVALGMRRPTRIKSEDCDVPMLTLEDFDFDMDVSNIPLFSEEGETYEQAISRQRQLSILCIEKAKLCICISHVFNAQYSVLNTNQGSLSADGSTKTTMILLPKAQVKDSCEVHRCDASLQEWLNRLPEEAVYRPVRDGDEPVDEMLGLHRNLLHMVYYTTVSALHRPQVLPSSPAPWPSRNINAALQETSHRKVRQAATEITRLAAELIDLNLVRYLPTSAVTFMLPAIIIHLLDIKSTNQETRERSIEGFSVCMQVMHGLRANYASADYATHLLQAAIRKADIHISNARRWRQPELQLEAQSTSPMSQRVRRRRSNKVIIRPFKGLLSKTLTPPPDNITIAEDGSLEMNPDGGNYALNEHPNANNFCSNSLAGLKSSCNIYSSNINVDTIDNANNSNLGLGEDTTLQLKLGSFLAPPLSPEGMVDHDMLFSATTPPPASITIPSEEDYYTNHDNAENSPATSIDAMLGRDVDPFLGHYGDSGELGNANNAKCFFYSSWGGFVNEDFMRHTGVAFGGGGWMEGGVDVESVGKLLNGVDYELEDVN</sequence>
<protein>
    <recommendedName>
        <fullName evidence="4">Zn(2)-C6 fungal-type domain-containing protein</fullName>
    </recommendedName>
</protein>
<feature type="compositionally biased region" description="Polar residues" evidence="3">
    <location>
        <begin position="100"/>
        <end position="110"/>
    </location>
</feature>
<evidence type="ECO:0000256" key="1">
    <source>
        <dbReference type="ARBA" id="ARBA00022723"/>
    </source>
</evidence>
<feature type="compositionally biased region" description="Polar residues" evidence="3">
    <location>
        <begin position="1"/>
        <end position="12"/>
    </location>
</feature>
<proteinExistence type="predicted"/>
<dbReference type="PROSITE" id="PS00463">
    <property type="entry name" value="ZN2_CY6_FUNGAL_1"/>
    <property type="match status" value="1"/>
</dbReference>
<dbReference type="STRING" id="1051890.A0A3N4LH87"/>
<dbReference type="CDD" id="cd00067">
    <property type="entry name" value="GAL4"/>
    <property type="match status" value="1"/>
</dbReference>
<dbReference type="SUPFAM" id="SSF57701">
    <property type="entry name" value="Zn2/Cys6 DNA-binding domain"/>
    <property type="match status" value="1"/>
</dbReference>
<evidence type="ECO:0000259" key="4">
    <source>
        <dbReference type="PROSITE" id="PS50048"/>
    </source>
</evidence>